<evidence type="ECO:0000256" key="9">
    <source>
        <dbReference type="ARBA" id="ARBA00023136"/>
    </source>
</evidence>
<dbReference type="PROSITE" id="PS00139">
    <property type="entry name" value="THIOL_PROTEASE_CYS"/>
    <property type="match status" value="1"/>
</dbReference>
<keyword evidence="11" id="KW-1015">Disulfide bond</keyword>
<dbReference type="InterPro" id="IPR012599">
    <property type="entry name" value="Propeptide_C1A"/>
</dbReference>
<evidence type="ECO:0000313" key="15">
    <source>
        <dbReference type="Proteomes" id="UP001367676"/>
    </source>
</evidence>
<keyword evidence="8 12" id="KW-1133">Transmembrane helix</keyword>
<keyword evidence="7" id="KW-0788">Thiol protease</keyword>
<dbReference type="Pfam" id="PF00112">
    <property type="entry name" value="Peptidase_C1"/>
    <property type="match status" value="1"/>
</dbReference>
<dbReference type="InterPro" id="IPR000169">
    <property type="entry name" value="Pept_cys_AS"/>
</dbReference>
<dbReference type="InterPro" id="IPR000668">
    <property type="entry name" value="Peptidase_C1A_C"/>
</dbReference>
<dbReference type="GO" id="GO:0004197">
    <property type="term" value="F:cysteine-type endopeptidase activity"/>
    <property type="evidence" value="ECO:0007669"/>
    <property type="project" value="InterPro"/>
</dbReference>
<dbReference type="FunFam" id="3.90.70.10:FF:000031">
    <property type="entry name" value="Cathepsin B"/>
    <property type="match status" value="1"/>
</dbReference>
<dbReference type="InterPro" id="IPR036259">
    <property type="entry name" value="MFS_trans_sf"/>
</dbReference>
<dbReference type="Proteomes" id="UP001367676">
    <property type="component" value="Unassembled WGS sequence"/>
</dbReference>
<evidence type="ECO:0000313" key="14">
    <source>
        <dbReference type="EMBL" id="KAK7602749.1"/>
    </source>
</evidence>
<accession>A0AAN9Y903</accession>
<evidence type="ECO:0000256" key="1">
    <source>
        <dbReference type="ARBA" id="ARBA00004141"/>
    </source>
</evidence>
<comment type="caution">
    <text evidence="14">The sequence shown here is derived from an EMBL/GenBank/DDBJ whole genome shotgun (WGS) entry which is preliminary data.</text>
</comment>
<dbReference type="Gene3D" id="1.20.1250.20">
    <property type="entry name" value="MFS general substrate transporter like domains"/>
    <property type="match status" value="2"/>
</dbReference>
<evidence type="ECO:0000256" key="3">
    <source>
        <dbReference type="ARBA" id="ARBA00022670"/>
    </source>
</evidence>
<evidence type="ECO:0000256" key="4">
    <source>
        <dbReference type="ARBA" id="ARBA00022692"/>
    </source>
</evidence>
<keyword evidence="3" id="KW-0645">Protease</keyword>
<dbReference type="CDD" id="cd02620">
    <property type="entry name" value="Peptidase_C1A_CathepsinB"/>
    <property type="match status" value="1"/>
</dbReference>
<dbReference type="InterPro" id="IPR025660">
    <property type="entry name" value="Pept_his_AS"/>
</dbReference>
<protein>
    <recommendedName>
        <fullName evidence="13">Peptidase C1A papain C-terminal domain-containing protein</fullName>
    </recommendedName>
</protein>
<evidence type="ECO:0000256" key="10">
    <source>
        <dbReference type="ARBA" id="ARBA00023145"/>
    </source>
</evidence>
<dbReference type="Pfam" id="PF08127">
    <property type="entry name" value="Propeptide_C1"/>
    <property type="match status" value="1"/>
</dbReference>
<dbReference type="GO" id="GO:0016020">
    <property type="term" value="C:membrane"/>
    <property type="evidence" value="ECO:0007669"/>
    <property type="project" value="UniProtKB-SubCell"/>
</dbReference>
<dbReference type="GO" id="GO:0006508">
    <property type="term" value="P:proteolysis"/>
    <property type="evidence" value="ECO:0007669"/>
    <property type="project" value="UniProtKB-KW"/>
</dbReference>
<evidence type="ECO:0000256" key="6">
    <source>
        <dbReference type="ARBA" id="ARBA00022801"/>
    </source>
</evidence>
<evidence type="ECO:0000256" key="8">
    <source>
        <dbReference type="ARBA" id="ARBA00022989"/>
    </source>
</evidence>
<dbReference type="InterPro" id="IPR013128">
    <property type="entry name" value="Peptidase_C1A"/>
</dbReference>
<dbReference type="GO" id="GO:0022857">
    <property type="term" value="F:transmembrane transporter activity"/>
    <property type="evidence" value="ECO:0007669"/>
    <property type="project" value="InterPro"/>
</dbReference>
<dbReference type="Gene3D" id="3.90.70.10">
    <property type="entry name" value="Cysteine proteinases"/>
    <property type="match status" value="1"/>
</dbReference>
<comment type="subcellular location">
    <subcellularLocation>
        <location evidence="1">Membrane</location>
        <topology evidence="1">Multi-pass membrane protein</topology>
    </subcellularLocation>
</comment>
<keyword evidence="5" id="KW-0732">Signal</keyword>
<dbReference type="InterPro" id="IPR005828">
    <property type="entry name" value="MFS_sugar_transport-like"/>
</dbReference>
<comment type="similarity">
    <text evidence="2">Belongs to the peptidase C1 family.</text>
</comment>
<evidence type="ECO:0000259" key="13">
    <source>
        <dbReference type="SMART" id="SM00645"/>
    </source>
</evidence>
<dbReference type="InterPro" id="IPR005829">
    <property type="entry name" value="Sugar_transporter_CS"/>
</dbReference>
<dbReference type="InterPro" id="IPR038765">
    <property type="entry name" value="Papain-like_cys_pep_sf"/>
</dbReference>
<dbReference type="PROSITE" id="PS00217">
    <property type="entry name" value="SUGAR_TRANSPORT_2"/>
    <property type="match status" value="1"/>
</dbReference>
<dbReference type="Pfam" id="PF00083">
    <property type="entry name" value="Sugar_tr"/>
    <property type="match status" value="1"/>
</dbReference>
<organism evidence="14 15">
    <name type="scientific">Parthenolecanium corni</name>
    <dbReference type="NCBI Taxonomy" id="536013"/>
    <lineage>
        <taxon>Eukaryota</taxon>
        <taxon>Metazoa</taxon>
        <taxon>Ecdysozoa</taxon>
        <taxon>Arthropoda</taxon>
        <taxon>Hexapoda</taxon>
        <taxon>Insecta</taxon>
        <taxon>Pterygota</taxon>
        <taxon>Neoptera</taxon>
        <taxon>Paraneoptera</taxon>
        <taxon>Hemiptera</taxon>
        <taxon>Sternorrhyncha</taxon>
        <taxon>Coccoidea</taxon>
        <taxon>Coccidae</taxon>
        <taxon>Parthenolecanium</taxon>
    </lineage>
</organism>
<dbReference type="PANTHER" id="PTHR12411">
    <property type="entry name" value="CYSTEINE PROTEASE FAMILY C1-RELATED"/>
    <property type="match status" value="1"/>
</dbReference>
<dbReference type="SUPFAM" id="SSF54001">
    <property type="entry name" value="Cysteine proteinases"/>
    <property type="match status" value="1"/>
</dbReference>
<gene>
    <name evidence="14" type="ORF">V9T40_006723</name>
</gene>
<keyword evidence="9 12" id="KW-0472">Membrane</keyword>
<sequence length="642" mass="71805">MIAYPTLAIGEIREGNDELWLNDEQASWFGKNPSVSILYLAEIFHGISAGFLSVPVFAYYGEISEPRIRGILTGSYYVTICFGMLMEFLLGSIFHWKLTAAINTVVPIIGIISIACIPDSPAWLLEKGKHGAARRSLCWFRGWVSKDLVETEFEDMARYIESSKVTHESCSVICLILTGYAFFADGINYVWIPAVMMCALHLVMSAGIDPVPWMLASEVFPVRNRTHQTSFASLQKSKENKKKHLRPFDDGLTLIIDGLVHFASFISFVVKQICKMNTFTIFFVCSAVATVYGRIPPAQNAETIESFQSFLTGLGLVQYDDFGRSYDKDEDIFSDRFIEKINSMKSTWKAGRNFHPRTPINFIKQLMGVHKDNQLHRLPALTSFWSSPTDLPKEFDSRKQWPNCPTIREIRDQGSCGSCWAFGAVESMSDRVCIHSNGTKNFRFSADDLVSCCKNCGQGCNGGFPGAAWQYWVEEGIVSGGPYGSEQGCRPYEIAPCEHHTSGPRPPCSSGGETPECKQTCESSYKIPYRKDLHYGASAYSINGGEKEIQKEIYKNGPVEAAFTVYSDFLSYKSGVYQHVTGKILGGHAVRMVGWGVDDDIPYWLIANSWNTDWGDHGYFKIKRGNNECGIEDEISSGIPKD</sequence>
<dbReference type="PRINTS" id="PR00705">
    <property type="entry name" value="PAPAIN"/>
</dbReference>
<keyword evidence="4 12" id="KW-0812">Transmembrane</keyword>
<evidence type="ECO:0000256" key="7">
    <source>
        <dbReference type="ARBA" id="ARBA00022807"/>
    </source>
</evidence>
<dbReference type="AlphaFoldDB" id="A0AAN9Y903"/>
<dbReference type="SMART" id="SM00645">
    <property type="entry name" value="Pept_C1"/>
    <property type="match status" value="1"/>
</dbReference>
<dbReference type="InterPro" id="IPR025661">
    <property type="entry name" value="Pept_asp_AS"/>
</dbReference>
<name>A0AAN9Y903_9HEMI</name>
<dbReference type="SUPFAM" id="SSF103473">
    <property type="entry name" value="MFS general substrate transporter"/>
    <property type="match status" value="1"/>
</dbReference>
<dbReference type="PROSITE" id="PS00639">
    <property type="entry name" value="THIOL_PROTEASE_HIS"/>
    <property type="match status" value="1"/>
</dbReference>
<evidence type="ECO:0000256" key="5">
    <source>
        <dbReference type="ARBA" id="ARBA00022729"/>
    </source>
</evidence>
<feature type="transmembrane region" description="Helical" evidence="12">
    <location>
        <begin position="37"/>
        <end position="60"/>
    </location>
</feature>
<feature type="transmembrane region" description="Helical" evidence="12">
    <location>
        <begin position="100"/>
        <end position="125"/>
    </location>
</feature>
<reference evidence="14 15" key="1">
    <citation type="submission" date="2024-03" db="EMBL/GenBank/DDBJ databases">
        <title>Adaptation during the transition from Ophiocordyceps entomopathogen to insect associate is accompanied by gene loss and intensified selection.</title>
        <authorList>
            <person name="Ward C.M."/>
            <person name="Onetto C.A."/>
            <person name="Borneman A.R."/>
        </authorList>
    </citation>
    <scope>NUCLEOTIDE SEQUENCE [LARGE SCALE GENOMIC DNA]</scope>
    <source>
        <strain evidence="14">AWRI1</strain>
        <tissue evidence="14">Single Adult Female</tissue>
    </source>
</reference>
<keyword evidence="6" id="KW-0378">Hydrolase</keyword>
<evidence type="ECO:0000256" key="11">
    <source>
        <dbReference type="ARBA" id="ARBA00023157"/>
    </source>
</evidence>
<feature type="transmembrane region" description="Helical" evidence="12">
    <location>
        <begin position="72"/>
        <end position="94"/>
    </location>
</feature>
<evidence type="ECO:0000256" key="2">
    <source>
        <dbReference type="ARBA" id="ARBA00008455"/>
    </source>
</evidence>
<dbReference type="EMBL" id="JBBCAQ010000007">
    <property type="protein sequence ID" value="KAK7602749.1"/>
    <property type="molecule type" value="Genomic_DNA"/>
</dbReference>
<proteinExistence type="inferred from homology"/>
<evidence type="ECO:0000256" key="12">
    <source>
        <dbReference type="SAM" id="Phobius"/>
    </source>
</evidence>
<keyword evidence="10" id="KW-0865">Zymogen</keyword>
<dbReference type="PROSITE" id="PS00640">
    <property type="entry name" value="THIOL_PROTEASE_ASN"/>
    <property type="match status" value="1"/>
</dbReference>
<feature type="domain" description="Peptidase C1A papain C-terminal" evidence="13">
    <location>
        <begin position="391"/>
        <end position="639"/>
    </location>
</feature>
<keyword evidence="15" id="KW-1185">Reference proteome</keyword>